<reference evidence="2 3" key="1">
    <citation type="submission" date="2024-10" db="EMBL/GenBank/DDBJ databases">
        <title>Updated reference genomes for cyclostephanoid diatoms.</title>
        <authorList>
            <person name="Roberts W.R."/>
            <person name="Alverson A.J."/>
        </authorList>
    </citation>
    <scope>NUCLEOTIDE SEQUENCE [LARGE SCALE GENOMIC DNA]</scope>
    <source>
        <strain evidence="2 3">AJA010-31</strain>
    </source>
</reference>
<feature type="region of interest" description="Disordered" evidence="1">
    <location>
        <begin position="1"/>
        <end position="23"/>
    </location>
</feature>
<sequence length="85" mass="9429">MYEHLPNKPQRRNTSASSSGVHLSVGGIDRTIRHLLLTKLHDASSTNPLCDVLLNEHWSNSDANVATPTVVDRHGVKLAYIWIAM</sequence>
<evidence type="ECO:0000313" key="3">
    <source>
        <dbReference type="Proteomes" id="UP001530400"/>
    </source>
</evidence>
<dbReference type="AlphaFoldDB" id="A0ABD3QMT8"/>
<organism evidence="2 3">
    <name type="scientific">Cyclotella atomus</name>
    <dbReference type="NCBI Taxonomy" id="382360"/>
    <lineage>
        <taxon>Eukaryota</taxon>
        <taxon>Sar</taxon>
        <taxon>Stramenopiles</taxon>
        <taxon>Ochrophyta</taxon>
        <taxon>Bacillariophyta</taxon>
        <taxon>Coscinodiscophyceae</taxon>
        <taxon>Thalassiosirophycidae</taxon>
        <taxon>Stephanodiscales</taxon>
        <taxon>Stephanodiscaceae</taxon>
        <taxon>Cyclotella</taxon>
    </lineage>
</organism>
<name>A0ABD3QMT8_9STRA</name>
<evidence type="ECO:0000313" key="2">
    <source>
        <dbReference type="EMBL" id="KAL3801593.1"/>
    </source>
</evidence>
<dbReference type="EMBL" id="JALLPJ020000131">
    <property type="protein sequence ID" value="KAL3801593.1"/>
    <property type="molecule type" value="Genomic_DNA"/>
</dbReference>
<keyword evidence="3" id="KW-1185">Reference proteome</keyword>
<dbReference type="Proteomes" id="UP001530400">
    <property type="component" value="Unassembled WGS sequence"/>
</dbReference>
<feature type="compositionally biased region" description="Polar residues" evidence="1">
    <location>
        <begin position="12"/>
        <end position="21"/>
    </location>
</feature>
<protein>
    <submittedName>
        <fullName evidence="2">Uncharacterized protein</fullName>
    </submittedName>
</protein>
<gene>
    <name evidence="2" type="ORF">ACHAWO_001398</name>
</gene>
<proteinExistence type="predicted"/>
<comment type="caution">
    <text evidence="2">The sequence shown here is derived from an EMBL/GenBank/DDBJ whole genome shotgun (WGS) entry which is preliminary data.</text>
</comment>
<accession>A0ABD3QMT8</accession>
<evidence type="ECO:0000256" key="1">
    <source>
        <dbReference type="SAM" id="MobiDB-lite"/>
    </source>
</evidence>